<evidence type="ECO:0000313" key="3">
    <source>
        <dbReference type="Proteomes" id="UP000053841"/>
    </source>
</evidence>
<accession>W6Z2F3</accession>
<reference evidence="2 3" key="1">
    <citation type="journal article" date="2013" name="PLoS Genet.">
        <title>Comparative genome structure, secondary metabolite, and effector coding capacity across Cochliobolus pathogens.</title>
        <authorList>
            <person name="Condon B.J."/>
            <person name="Leng Y."/>
            <person name="Wu D."/>
            <person name="Bushley K.E."/>
            <person name="Ohm R.A."/>
            <person name="Otillar R."/>
            <person name="Martin J."/>
            <person name="Schackwitz W."/>
            <person name="Grimwood J."/>
            <person name="MohdZainudin N."/>
            <person name="Xue C."/>
            <person name="Wang R."/>
            <person name="Manning V.A."/>
            <person name="Dhillon B."/>
            <person name="Tu Z.J."/>
            <person name="Steffenson B.J."/>
            <person name="Salamov A."/>
            <person name="Sun H."/>
            <person name="Lowry S."/>
            <person name="LaButti K."/>
            <person name="Han J."/>
            <person name="Copeland A."/>
            <person name="Lindquist E."/>
            <person name="Barry K."/>
            <person name="Schmutz J."/>
            <person name="Baker S.E."/>
            <person name="Ciuffetti L.M."/>
            <person name="Grigoriev I.V."/>
            <person name="Zhong S."/>
            <person name="Turgeon B.G."/>
        </authorList>
    </citation>
    <scope>NUCLEOTIDE SEQUENCE [LARGE SCALE GENOMIC DNA]</scope>
    <source>
        <strain evidence="2 3">26-R-13</strain>
    </source>
</reference>
<protein>
    <submittedName>
        <fullName evidence="2">Uncharacterized protein</fullName>
    </submittedName>
</protein>
<keyword evidence="3" id="KW-1185">Reference proteome</keyword>
<proteinExistence type="predicted"/>
<dbReference type="Proteomes" id="UP000053841">
    <property type="component" value="Unassembled WGS sequence"/>
</dbReference>
<dbReference type="OrthoDB" id="3681251at2759"/>
<gene>
    <name evidence="2" type="ORF">COCCADRAFT_22611</name>
</gene>
<name>W6Z2F3_COCC2</name>
<evidence type="ECO:0000313" key="2">
    <source>
        <dbReference type="EMBL" id="EUC37856.1"/>
    </source>
</evidence>
<feature type="compositionally biased region" description="Polar residues" evidence="1">
    <location>
        <begin position="96"/>
        <end position="115"/>
    </location>
</feature>
<dbReference type="KEGG" id="bze:COCCADRAFT_22611"/>
<dbReference type="EMBL" id="KI964547">
    <property type="protein sequence ID" value="EUC37856.1"/>
    <property type="molecule type" value="Genomic_DNA"/>
</dbReference>
<sequence length="270" mass="30261">MSVPDDTNLKALLLLSKESLLARARESLPRGLPDNELAELVAQMISRDKPRGDIEEIARMMLDVLARRDAQNDALHGLATKNDTAVTTGEKEIEANYTSGTQTADNTGLVSNVSKETTKDKSPLPTRKRLASERSPSTIEETTSTKRAKHEDALDDAKNPVTNLIAEHFDIEYLSESDHIDTWKDMLTSPQRHLSKPGCVGRALNEEEEFFLDENAMISNMTACGNCIHHKRICARLVNFRKSIKLVFFPLPFELRGVDEPEDPGYWMLL</sequence>
<dbReference type="HOGENOM" id="CLU_949973_0_0_1"/>
<evidence type="ECO:0000256" key="1">
    <source>
        <dbReference type="SAM" id="MobiDB-lite"/>
    </source>
</evidence>
<dbReference type="GeneID" id="19145237"/>
<feature type="region of interest" description="Disordered" evidence="1">
    <location>
        <begin position="95"/>
        <end position="155"/>
    </location>
</feature>
<dbReference type="RefSeq" id="XP_007707809.1">
    <property type="nucleotide sequence ID" value="XM_007709619.1"/>
</dbReference>
<dbReference type="eggNOG" id="ENOG502RFPZ">
    <property type="taxonomic scope" value="Eukaryota"/>
</dbReference>
<dbReference type="AlphaFoldDB" id="W6Z2F3"/>
<organism evidence="2 3">
    <name type="scientific">Cochliobolus carbonum (strain 26-R-13)</name>
    <name type="common">Maize leaf spot fungus</name>
    <name type="synonym">Bipolaris zeicola</name>
    <dbReference type="NCBI Taxonomy" id="930089"/>
    <lineage>
        <taxon>Eukaryota</taxon>
        <taxon>Fungi</taxon>
        <taxon>Dikarya</taxon>
        <taxon>Ascomycota</taxon>
        <taxon>Pezizomycotina</taxon>
        <taxon>Dothideomycetes</taxon>
        <taxon>Pleosporomycetidae</taxon>
        <taxon>Pleosporales</taxon>
        <taxon>Pleosporineae</taxon>
        <taxon>Pleosporaceae</taxon>
        <taxon>Bipolaris</taxon>
    </lineage>
</organism>